<evidence type="ECO:0000256" key="1">
    <source>
        <dbReference type="SAM" id="MobiDB-lite"/>
    </source>
</evidence>
<organism evidence="2 3">
    <name type="scientific">Stylonychia lemnae</name>
    <name type="common">Ciliate</name>
    <dbReference type="NCBI Taxonomy" id="5949"/>
    <lineage>
        <taxon>Eukaryota</taxon>
        <taxon>Sar</taxon>
        <taxon>Alveolata</taxon>
        <taxon>Ciliophora</taxon>
        <taxon>Intramacronucleata</taxon>
        <taxon>Spirotrichea</taxon>
        <taxon>Stichotrichia</taxon>
        <taxon>Sporadotrichida</taxon>
        <taxon>Oxytrichidae</taxon>
        <taxon>Stylonychinae</taxon>
        <taxon>Stylonychia</taxon>
    </lineage>
</organism>
<accession>A0A078APT5</accession>
<reference evidence="2 3" key="1">
    <citation type="submission" date="2014-06" db="EMBL/GenBank/DDBJ databases">
        <authorList>
            <person name="Swart Estienne"/>
        </authorList>
    </citation>
    <scope>NUCLEOTIDE SEQUENCE [LARGE SCALE GENOMIC DNA]</scope>
    <source>
        <strain evidence="2 3">130c</strain>
    </source>
</reference>
<sequence>MRDISLKTDILNSIEQIKDKVHENQVKKTIFNVTKARPSLADGLKNEQSNTELNNFPKPILDAGKQIDIQTLFFNIPKYLSSKHKKLLRKMLLKYCLDEENSLQKFLQELKLNMSDRQLLIIFRTLAQLIKQITKQKINLKKKLKRQQEIQSESNDNEMSDDSSEENDHSVQIETFNNHHTLDFQGEGLFKKYQNQQRDLSVAQLPKLKELRKKVGDCPIIEQNSNGQHIFSRIEKESKQFSNSLEENLIFDFSNYKYQIWRQQRSQIQLLPDYNYFKDLHDKNINHNNSEQIQLCLDHCQFEVNNTSILFDKRRCGIKSKQEDSRQLDYIPFPFSEQDQEKSDNLEKYQLIVDRVSRI</sequence>
<dbReference type="Proteomes" id="UP000039865">
    <property type="component" value="Unassembled WGS sequence"/>
</dbReference>
<dbReference type="InParanoid" id="A0A078APT5"/>
<proteinExistence type="predicted"/>
<dbReference type="EMBL" id="CCKQ01011739">
    <property type="protein sequence ID" value="CDW83312.1"/>
    <property type="molecule type" value="Genomic_DNA"/>
</dbReference>
<feature type="compositionally biased region" description="Acidic residues" evidence="1">
    <location>
        <begin position="155"/>
        <end position="165"/>
    </location>
</feature>
<evidence type="ECO:0000313" key="2">
    <source>
        <dbReference type="EMBL" id="CDW83312.1"/>
    </source>
</evidence>
<evidence type="ECO:0000313" key="3">
    <source>
        <dbReference type="Proteomes" id="UP000039865"/>
    </source>
</evidence>
<name>A0A078APT5_STYLE</name>
<dbReference type="AlphaFoldDB" id="A0A078APT5"/>
<protein>
    <submittedName>
        <fullName evidence="2">Uncharacterized protein</fullName>
    </submittedName>
</protein>
<gene>
    <name evidence="2" type="primary">Contig457.g501</name>
    <name evidence="2" type="ORF">STYLEM_12355</name>
</gene>
<keyword evidence="3" id="KW-1185">Reference proteome</keyword>
<feature type="region of interest" description="Disordered" evidence="1">
    <location>
        <begin position="144"/>
        <end position="169"/>
    </location>
</feature>